<keyword evidence="1" id="KW-0560">Oxidoreductase</keyword>
<organism evidence="2 3">
    <name type="scientific">Klebsiella pneumoniae subsp. pneumoniae</name>
    <dbReference type="NCBI Taxonomy" id="72407"/>
    <lineage>
        <taxon>Bacteria</taxon>
        <taxon>Pseudomonadati</taxon>
        <taxon>Pseudomonadota</taxon>
        <taxon>Gammaproteobacteria</taxon>
        <taxon>Enterobacterales</taxon>
        <taxon>Enterobacteriaceae</taxon>
        <taxon>Klebsiella/Raoultella group</taxon>
        <taxon>Klebsiella</taxon>
        <taxon>Klebsiella pneumoniae complex</taxon>
    </lineage>
</organism>
<dbReference type="SUPFAM" id="SSF51197">
    <property type="entry name" value="Clavaminate synthase-like"/>
    <property type="match status" value="1"/>
</dbReference>
<proteinExistence type="predicted"/>
<dbReference type="GO" id="GO:0016706">
    <property type="term" value="F:2-oxoglutarate-dependent dioxygenase activity"/>
    <property type="evidence" value="ECO:0007669"/>
    <property type="project" value="UniProtKB-ARBA"/>
</dbReference>
<evidence type="ECO:0000313" key="2">
    <source>
        <dbReference type="EMBL" id="THI23482.1"/>
    </source>
</evidence>
<dbReference type="Gene3D" id="3.60.130.10">
    <property type="entry name" value="Clavaminate synthase-like"/>
    <property type="match status" value="1"/>
</dbReference>
<protein>
    <recommendedName>
        <fullName evidence="4">Taurine catabolism dioxygenase TauD, TfdA family</fullName>
    </recommendedName>
</protein>
<dbReference type="EMBL" id="SSUJ01000034">
    <property type="protein sequence ID" value="THI23482.1"/>
    <property type="molecule type" value="Genomic_DNA"/>
</dbReference>
<dbReference type="InterPro" id="IPR042098">
    <property type="entry name" value="TauD-like_sf"/>
</dbReference>
<dbReference type="AlphaFoldDB" id="A0A4S4USF4"/>
<name>A0A4S4USF4_KLEPN</name>
<dbReference type="RefSeq" id="WP_040175435.1">
    <property type="nucleotide sequence ID" value="NZ_CP012745.1"/>
</dbReference>
<comment type="caution">
    <text evidence="2">The sequence shown here is derived from an EMBL/GenBank/DDBJ whole genome shotgun (WGS) entry which is preliminary data.</text>
</comment>
<accession>A0A4S4USF4</accession>
<dbReference type="Proteomes" id="UP000304895">
    <property type="component" value="Unassembled WGS sequence"/>
</dbReference>
<evidence type="ECO:0000313" key="3">
    <source>
        <dbReference type="Proteomes" id="UP000304895"/>
    </source>
</evidence>
<evidence type="ECO:0000256" key="1">
    <source>
        <dbReference type="ARBA" id="ARBA00023002"/>
    </source>
</evidence>
<gene>
    <name evidence="2" type="ORF">E9161_26375</name>
</gene>
<evidence type="ECO:0008006" key="4">
    <source>
        <dbReference type="Google" id="ProtNLM"/>
    </source>
</evidence>
<sequence>MDVFSYSAVSLNESEKEELSAVVRDIHSECPGQIQSRYLSRIKEIKDKITNSRIVKKFNFHEPLLISNLPEFENIELSKILLLTLGESIGRCVAYSDYNQSYVTDIRPTLTSRELSSSSELLTMHNDLCFASDRCRPEYLVLVPHIANGDIPKTLLATSAQLVEFFTKEELSILQSEIFEMRAGGKLLWPNEEIRKMKIIEKEINGRIKIKLNFSNIKPAPGLSEPLYKQAEELLEKLASLALRVGRENGHSIQKGEALIIPNNYAVHGRDVFTSDNIQRLLLRSYVVSQNVVDSFSGNTMISIRN</sequence>
<reference evidence="2 3" key="1">
    <citation type="submission" date="2019-04" db="EMBL/GenBank/DDBJ databases">
        <authorList>
            <person name="Fouts D."/>
            <person name="Sutton G."/>
            <person name="Singh I."/>
            <person name="Nguyen K."/>
        </authorList>
    </citation>
    <scope>NUCLEOTIDE SEQUENCE [LARGE SCALE GENOMIC DNA]</scope>
    <source>
        <strain evidence="2 3">55</strain>
    </source>
</reference>